<evidence type="ECO:0000313" key="3">
    <source>
        <dbReference type="Proteomes" id="UP000054935"/>
    </source>
</evidence>
<name>A0A0P1GKT2_9RHOB</name>
<dbReference type="STRING" id="441103.TRN7648_04206"/>
<feature type="domain" description="Type ISP restriction-modification enzyme LLaBIII C-terminal specificity" evidence="1">
    <location>
        <begin position="5"/>
        <end position="75"/>
    </location>
</feature>
<dbReference type="AlphaFoldDB" id="A0A0P1GKT2"/>
<proteinExistence type="predicted"/>
<reference evidence="2 3" key="1">
    <citation type="submission" date="2015-09" db="EMBL/GenBank/DDBJ databases">
        <authorList>
            <consortium name="Swine Surveillance"/>
        </authorList>
    </citation>
    <scope>NUCLEOTIDE SEQUENCE [LARGE SCALE GENOMIC DNA]</scope>
    <source>
        <strain evidence="2 3">CECT 7648</strain>
    </source>
</reference>
<sequence>MKFGGKARDKDKTTVIYNSNITMTDIPLEAYDYVVNGKPALEWVMERQVVKTDKASGIVNDANETMNNPAYPLELFQRVITVSLETMKIVRAQPKLDLPK</sequence>
<protein>
    <submittedName>
        <fullName evidence="2">Putative helicase</fullName>
    </submittedName>
</protein>
<dbReference type="EMBL" id="CYSE01000019">
    <property type="protein sequence ID" value="CUH82663.1"/>
    <property type="molecule type" value="Genomic_DNA"/>
</dbReference>
<accession>A0A0P1GKT2</accession>
<dbReference type="Proteomes" id="UP000054935">
    <property type="component" value="Unassembled WGS sequence"/>
</dbReference>
<keyword evidence="2" id="KW-0067">ATP-binding</keyword>
<dbReference type="GO" id="GO:0004386">
    <property type="term" value="F:helicase activity"/>
    <property type="evidence" value="ECO:0007669"/>
    <property type="project" value="UniProtKB-KW"/>
</dbReference>
<keyword evidence="3" id="KW-1185">Reference proteome</keyword>
<evidence type="ECO:0000313" key="2">
    <source>
        <dbReference type="EMBL" id="CUH82663.1"/>
    </source>
</evidence>
<gene>
    <name evidence="2" type="ORF">TRN7648_04206</name>
</gene>
<keyword evidence="2" id="KW-0547">Nucleotide-binding</keyword>
<organism evidence="2 3">
    <name type="scientific">Tropicibacter naphthalenivorans</name>
    <dbReference type="NCBI Taxonomy" id="441103"/>
    <lineage>
        <taxon>Bacteria</taxon>
        <taxon>Pseudomonadati</taxon>
        <taxon>Pseudomonadota</taxon>
        <taxon>Alphaproteobacteria</taxon>
        <taxon>Rhodobacterales</taxon>
        <taxon>Roseobacteraceae</taxon>
        <taxon>Tropicibacter</taxon>
    </lineage>
</organism>
<keyword evidence="2" id="KW-0378">Hydrolase</keyword>
<keyword evidence="2" id="KW-0347">Helicase</keyword>
<evidence type="ECO:0000259" key="1">
    <source>
        <dbReference type="Pfam" id="PF18135"/>
    </source>
</evidence>
<dbReference type="InterPro" id="IPR041635">
    <property type="entry name" value="Type_ISP_LLaBIII_C"/>
</dbReference>
<dbReference type="Pfam" id="PF18135">
    <property type="entry name" value="Type_ISP_C"/>
    <property type="match status" value="1"/>
</dbReference>